<name>A0A4P8IYD9_9BURK</name>
<keyword evidence="2" id="KW-1185">Reference proteome</keyword>
<protein>
    <submittedName>
        <fullName evidence="1">Uncharacterized protein</fullName>
    </submittedName>
</protein>
<sequence length="94" mass="10653">MIESSNADSKELLEAIADAGYTPVRVKEEKTRPSVLRLQAMRFAFLNRRTLELVGEIAPLLAPRESFSFSRGNFISFVDGIDAYKNQAKVQYLR</sequence>
<accession>A0A4P8IYD9</accession>
<dbReference type="KEGG" id="tvl:FAZ95_35985"/>
<reference evidence="1 2" key="1">
    <citation type="submission" date="2019-05" db="EMBL/GenBank/DDBJ databases">
        <title>Burkholderia sp. DHOD12, isolated from subtropical forest soil.</title>
        <authorList>
            <person name="Gao Z.-H."/>
            <person name="Qiu L.-H."/>
        </authorList>
    </citation>
    <scope>NUCLEOTIDE SEQUENCE [LARGE SCALE GENOMIC DNA]</scope>
    <source>
        <strain evidence="1 2">DHOD12</strain>
    </source>
</reference>
<evidence type="ECO:0000313" key="1">
    <source>
        <dbReference type="EMBL" id="QCP54352.1"/>
    </source>
</evidence>
<dbReference type="Proteomes" id="UP000298656">
    <property type="component" value="Chromosome 2"/>
</dbReference>
<dbReference type="EMBL" id="CP040078">
    <property type="protein sequence ID" value="QCP54352.1"/>
    <property type="molecule type" value="Genomic_DNA"/>
</dbReference>
<organism evidence="1 2">
    <name type="scientific">Trinickia violacea</name>
    <dbReference type="NCBI Taxonomy" id="2571746"/>
    <lineage>
        <taxon>Bacteria</taxon>
        <taxon>Pseudomonadati</taxon>
        <taxon>Pseudomonadota</taxon>
        <taxon>Betaproteobacteria</taxon>
        <taxon>Burkholderiales</taxon>
        <taxon>Burkholderiaceae</taxon>
        <taxon>Trinickia</taxon>
    </lineage>
</organism>
<gene>
    <name evidence="1" type="ORF">FAZ95_35985</name>
</gene>
<dbReference type="RefSeq" id="WP_137337119.1">
    <property type="nucleotide sequence ID" value="NZ_CP040078.1"/>
</dbReference>
<dbReference type="AlphaFoldDB" id="A0A4P8IYD9"/>
<evidence type="ECO:0000313" key="2">
    <source>
        <dbReference type="Proteomes" id="UP000298656"/>
    </source>
</evidence>
<proteinExistence type="predicted"/>